<keyword evidence="10" id="KW-1185">Reference proteome</keyword>
<dbReference type="EMBL" id="LGSS01000018">
    <property type="protein sequence ID" value="KNF07347.1"/>
    <property type="molecule type" value="Genomic_DNA"/>
</dbReference>
<organism evidence="9 10">
    <name type="scientific">Gottschalkia purinilytica</name>
    <name type="common">Clostridium purinilyticum</name>
    <dbReference type="NCBI Taxonomy" id="1503"/>
    <lineage>
        <taxon>Bacteria</taxon>
        <taxon>Bacillati</taxon>
        <taxon>Bacillota</taxon>
        <taxon>Tissierellia</taxon>
        <taxon>Tissierellales</taxon>
        <taxon>Gottschalkiaceae</taxon>
        <taxon>Gottschalkia</taxon>
    </lineage>
</organism>
<keyword evidence="6" id="KW-0949">S-adenosyl-L-methionine</keyword>
<proteinExistence type="inferred from homology"/>
<dbReference type="InterPro" id="IPR000878">
    <property type="entry name" value="4pyrrol_Mease"/>
</dbReference>
<evidence type="ECO:0000256" key="1">
    <source>
        <dbReference type="ARBA" id="ARBA00004953"/>
    </source>
</evidence>
<dbReference type="SUPFAM" id="SSF53790">
    <property type="entry name" value="Tetrapyrrole methylase"/>
    <property type="match status" value="1"/>
</dbReference>
<dbReference type="GO" id="GO:0030788">
    <property type="term" value="F:precorrin-2 C20-methyltransferase activity"/>
    <property type="evidence" value="ECO:0007669"/>
    <property type="project" value="UniProtKB-EC"/>
</dbReference>
<accession>A0A0L0W798</accession>
<dbReference type="OrthoDB" id="9804789at2"/>
<dbReference type="PIRSF" id="PIRSF036427">
    <property type="entry name" value="Precrrn-2_mtase"/>
    <property type="match status" value="1"/>
</dbReference>
<dbReference type="EC" id="2.1.1.151" evidence="9"/>
<dbReference type="EC" id="2.1.1.130" evidence="9"/>
<evidence type="ECO:0000259" key="8">
    <source>
        <dbReference type="Pfam" id="PF00590"/>
    </source>
</evidence>
<evidence type="ECO:0000256" key="3">
    <source>
        <dbReference type="ARBA" id="ARBA00022573"/>
    </source>
</evidence>
<comment type="similarity">
    <text evidence="2 7">Belongs to the precorrin methyltransferase family.</text>
</comment>
<evidence type="ECO:0000313" key="10">
    <source>
        <dbReference type="Proteomes" id="UP000037267"/>
    </source>
</evidence>
<dbReference type="AlphaFoldDB" id="A0A0L0W798"/>
<dbReference type="InterPro" id="IPR035996">
    <property type="entry name" value="4pyrrol_Methylase_sf"/>
</dbReference>
<sequence>MRKFYGVGIGPGDKELITLKGYNAIRSSDYVLMPKSKGKSTAGSIVSEYIEDKTIIELEFPMGEDNKQRYKKVASQIDDILGEEQQAVFLTLGDPMTYSTYMYLMLELKNYDMDIETIPGITSFGASASRLNTPLTLKDESFYLCDGEVDEEILKKVDSICILKANKHKEDIISKLEKEGFSYTYVKRCTQEEEKILYDKEEILKENDYMSLIIGRRK</sequence>
<evidence type="ECO:0000256" key="6">
    <source>
        <dbReference type="ARBA" id="ARBA00022691"/>
    </source>
</evidence>
<keyword evidence="3" id="KW-0169">Cobalamin biosynthesis</keyword>
<evidence type="ECO:0000256" key="4">
    <source>
        <dbReference type="ARBA" id="ARBA00022603"/>
    </source>
</evidence>
<reference evidence="10" key="1">
    <citation type="submission" date="2015-07" db="EMBL/GenBank/DDBJ databases">
        <title>Draft genome sequence of the purine-degrading Gottschalkia purinilyticum DSM 1384 (formerly Clostridium purinilyticum).</title>
        <authorList>
            <person name="Poehlein A."/>
            <person name="Schiel-Bengelsdorf B."/>
            <person name="Bengelsdorf F.R."/>
            <person name="Daniel R."/>
            <person name="Duerre P."/>
        </authorList>
    </citation>
    <scope>NUCLEOTIDE SEQUENCE [LARGE SCALE GENOMIC DNA]</scope>
    <source>
        <strain evidence="10">DSM 1384</strain>
    </source>
</reference>
<dbReference type="UniPathway" id="UPA00148"/>
<dbReference type="GO" id="GO:0043781">
    <property type="term" value="F:cobalt-factor II C20-methyltransferase activity"/>
    <property type="evidence" value="ECO:0007669"/>
    <property type="project" value="UniProtKB-EC"/>
</dbReference>
<dbReference type="PANTHER" id="PTHR43467">
    <property type="entry name" value="COBALT-PRECORRIN-2 C(20)-METHYLTRANSFERASE"/>
    <property type="match status" value="1"/>
</dbReference>
<dbReference type="InterPro" id="IPR014776">
    <property type="entry name" value="4pyrrole_Mease_sub2"/>
</dbReference>
<evidence type="ECO:0000313" key="9">
    <source>
        <dbReference type="EMBL" id="KNF07347.1"/>
    </source>
</evidence>
<dbReference type="InterPro" id="IPR012382">
    <property type="entry name" value="CobI/CbiL"/>
</dbReference>
<dbReference type="CDD" id="cd11645">
    <property type="entry name" value="Precorrin_2_C20_MT"/>
    <property type="match status" value="1"/>
</dbReference>
<name>A0A0L0W798_GOTPU</name>
<feature type="domain" description="Tetrapyrrole methylase" evidence="8">
    <location>
        <begin position="3"/>
        <end position="197"/>
    </location>
</feature>
<dbReference type="GO" id="GO:0032259">
    <property type="term" value="P:methylation"/>
    <property type="evidence" value="ECO:0007669"/>
    <property type="project" value="UniProtKB-KW"/>
</dbReference>
<dbReference type="PATRIC" id="fig|1503.3.peg.782"/>
<dbReference type="InterPro" id="IPR006364">
    <property type="entry name" value="CobI/CbiL/CobIJ_dom"/>
</dbReference>
<comment type="pathway">
    <text evidence="1">Cofactor biosynthesis; adenosylcobalamin biosynthesis.</text>
</comment>
<dbReference type="STRING" id="1503.CLPU_18c00290"/>
<dbReference type="Pfam" id="PF00590">
    <property type="entry name" value="TP_methylase"/>
    <property type="match status" value="1"/>
</dbReference>
<dbReference type="GO" id="GO:0009236">
    <property type="term" value="P:cobalamin biosynthetic process"/>
    <property type="evidence" value="ECO:0007669"/>
    <property type="project" value="UniProtKB-UniRule"/>
</dbReference>
<dbReference type="Gene3D" id="3.30.950.10">
    <property type="entry name" value="Methyltransferase, Cobalt-precorrin-4 Transmethylase, Domain 2"/>
    <property type="match status" value="1"/>
</dbReference>
<dbReference type="Gene3D" id="3.40.1010.10">
    <property type="entry name" value="Cobalt-precorrin-4 Transmethylase, Domain 1"/>
    <property type="match status" value="1"/>
</dbReference>
<dbReference type="RefSeq" id="WP_050356319.1">
    <property type="nucleotide sequence ID" value="NZ_LGSS01000018.1"/>
</dbReference>
<dbReference type="InterPro" id="IPR014777">
    <property type="entry name" value="4pyrrole_Mease_sub1"/>
</dbReference>
<evidence type="ECO:0000256" key="5">
    <source>
        <dbReference type="ARBA" id="ARBA00022679"/>
    </source>
</evidence>
<protein>
    <submittedName>
        <fullName evidence="9">Cobalt-precorrin-2 C(20)-methyltransferase CbiL</fullName>
        <ecNumber evidence="9">2.1.1.130</ecNumber>
        <ecNumber evidence="9">2.1.1.151</ecNumber>
    </submittedName>
</protein>
<dbReference type="PANTHER" id="PTHR43467:SF2">
    <property type="entry name" value="COBALT-PRECORRIN-2 C(20)-METHYLTRANSFERASE"/>
    <property type="match status" value="1"/>
</dbReference>
<gene>
    <name evidence="9" type="primary">cbiL</name>
    <name evidence="9" type="ORF">CLPU_18c00290</name>
</gene>
<dbReference type="Proteomes" id="UP000037267">
    <property type="component" value="Unassembled WGS sequence"/>
</dbReference>
<dbReference type="NCBIfam" id="TIGR01467">
    <property type="entry name" value="cobI_cbiL"/>
    <property type="match status" value="1"/>
</dbReference>
<comment type="caution">
    <text evidence="9">The sequence shown here is derived from an EMBL/GenBank/DDBJ whole genome shotgun (WGS) entry which is preliminary data.</text>
</comment>
<evidence type="ECO:0000256" key="7">
    <source>
        <dbReference type="PIRNR" id="PIRNR036427"/>
    </source>
</evidence>
<keyword evidence="4 9" id="KW-0489">Methyltransferase</keyword>
<evidence type="ECO:0000256" key="2">
    <source>
        <dbReference type="ARBA" id="ARBA00005879"/>
    </source>
</evidence>
<keyword evidence="5 9" id="KW-0808">Transferase</keyword>